<keyword evidence="3" id="KW-1185">Reference proteome</keyword>
<organism evidence="2 3">
    <name type="scientific">Dreissena polymorpha</name>
    <name type="common">Zebra mussel</name>
    <name type="synonym">Mytilus polymorpha</name>
    <dbReference type="NCBI Taxonomy" id="45954"/>
    <lineage>
        <taxon>Eukaryota</taxon>
        <taxon>Metazoa</taxon>
        <taxon>Spiralia</taxon>
        <taxon>Lophotrochozoa</taxon>
        <taxon>Mollusca</taxon>
        <taxon>Bivalvia</taxon>
        <taxon>Autobranchia</taxon>
        <taxon>Heteroconchia</taxon>
        <taxon>Euheterodonta</taxon>
        <taxon>Imparidentia</taxon>
        <taxon>Neoheterodontei</taxon>
        <taxon>Myida</taxon>
        <taxon>Dreissenoidea</taxon>
        <taxon>Dreissenidae</taxon>
        <taxon>Dreissena</taxon>
    </lineage>
</organism>
<dbReference type="GO" id="GO:0008270">
    <property type="term" value="F:zinc ion binding"/>
    <property type="evidence" value="ECO:0007669"/>
    <property type="project" value="InterPro"/>
</dbReference>
<evidence type="ECO:0000313" key="3">
    <source>
        <dbReference type="Proteomes" id="UP000828390"/>
    </source>
</evidence>
<dbReference type="Proteomes" id="UP000828390">
    <property type="component" value="Unassembled WGS sequence"/>
</dbReference>
<dbReference type="SUPFAM" id="SSF57845">
    <property type="entry name" value="B-box zinc-binding domain"/>
    <property type="match status" value="1"/>
</dbReference>
<dbReference type="AlphaFoldDB" id="A0A9D4HJX7"/>
<evidence type="ECO:0000313" key="2">
    <source>
        <dbReference type="EMBL" id="KAH3720304.1"/>
    </source>
</evidence>
<dbReference type="Pfam" id="PF00643">
    <property type="entry name" value="zf-B_box"/>
    <property type="match status" value="1"/>
</dbReference>
<protein>
    <recommendedName>
        <fullName evidence="1">B box-type domain-containing protein</fullName>
    </recommendedName>
</protein>
<proteinExistence type="predicted"/>
<feature type="domain" description="B box-type" evidence="1">
    <location>
        <begin position="144"/>
        <end position="169"/>
    </location>
</feature>
<dbReference type="EMBL" id="JAIWYP010000013">
    <property type="protein sequence ID" value="KAH3720304.1"/>
    <property type="molecule type" value="Genomic_DNA"/>
</dbReference>
<reference evidence="2" key="2">
    <citation type="submission" date="2020-11" db="EMBL/GenBank/DDBJ databases">
        <authorList>
            <person name="McCartney M.A."/>
            <person name="Auch B."/>
            <person name="Kono T."/>
            <person name="Mallez S."/>
            <person name="Becker A."/>
            <person name="Gohl D.M."/>
            <person name="Silverstein K.A.T."/>
            <person name="Koren S."/>
            <person name="Bechman K.B."/>
            <person name="Herman A."/>
            <person name="Abrahante J.E."/>
            <person name="Garbe J."/>
        </authorList>
    </citation>
    <scope>NUCLEOTIDE SEQUENCE</scope>
    <source>
        <strain evidence="2">Duluth1</strain>
        <tissue evidence="2">Whole animal</tissue>
    </source>
</reference>
<comment type="caution">
    <text evidence="2">The sequence shown here is derived from an EMBL/GenBank/DDBJ whole genome shotgun (WGS) entry which is preliminary data.</text>
</comment>
<name>A0A9D4HJX7_DREPO</name>
<reference evidence="2" key="1">
    <citation type="journal article" date="2019" name="bioRxiv">
        <title>The Genome of the Zebra Mussel, Dreissena polymorpha: A Resource for Invasive Species Research.</title>
        <authorList>
            <person name="McCartney M.A."/>
            <person name="Auch B."/>
            <person name="Kono T."/>
            <person name="Mallez S."/>
            <person name="Zhang Y."/>
            <person name="Obille A."/>
            <person name="Becker A."/>
            <person name="Abrahante J.E."/>
            <person name="Garbe J."/>
            <person name="Badalamenti J.P."/>
            <person name="Herman A."/>
            <person name="Mangelson H."/>
            <person name="Liachko I."/>
            <person name="Sullivan S."/>
            <person name="Sone E.D."/>
            <person name="Koren S."/>
            <person name="Silverstein K.A.T."/>
            <person name="Beckman K.B."/>
            <person name="Gohl D.M."/>
        </authorList>
    </citation>
    <scope>NUCLEOTIDE SEQUENCE</scope>
    <source>
        <strain evidence="2">Duluth1</strain>
        <tissue evidence="2">Whole animal</tissue>
    </source>
</reference>
<accession>A0A9D4HJX7</accession>
<dbReference type="InterPro" id="IPR000315">
    <property type="entry name" value="Znf_B-box"/>
</dbReference>
<dbReference type="Gene3D" id="3.30.160.60">
    <property type="entry name" value="Classic Zinc Finger"/>
    <property type="match status" value="1"/>
</dbReference>
<sequence length="213" mass="24067">MLSYKLVNTLTAEHSSSAVQTGSVAVLRIQLLTKFANRQTDRPTDKTAGVESIRPVSECEGVYSVRVWWSFCECGVRVWWSFGVGMRMVWGRDVTSIVSPVRKLTQTQRLNFTVRNVPNCTVTNKHAILSKENISLWPETDVVEQDKCKEHQKEKLTIYCEEHNVLICHIQLLTKFGSIKPPGAHLFQLIANMIKLARGIIIKDKLPLGGGKF</sequence>
<evidence type="ECO:0000259" key="1">
    <source>
        <dbReference type="Pfam" id="PF00643"/>
    </source>
</evidence>
<dbReference type="CDD" id="cd19756">
    <property type="entry name" value="Bbox2"/>
    <property type="match status" value="1"/>
</dbReference>
<gene>
    <name evidence="2" type="ORF">DPMN_063200</name>
</gene>